<evidence type="ECO:0000313" key="2">
    <source>
        <dbReference type="EMBL" id="TDQ38091.1"/>
    </source>
</evidence>
<dbReference type="CDD" id="cd22333">
    <property type="entry name" value="LlaBIII_nuclease-like"/>
    <property type="match status" value="1"/>
</dbReference>
<dbReference type="AlphaFoldDB" id="A0A4R6TX55"/>
<gene>
    <name evidence="2" type="ORF">DFQ45_1052</name>
</gene>
<dbReference type="EMBL" id="SNYK01000005">
    <property type="protein sequence ID" value="TDQ38091.1"/>
    <property type="molecule type" value="Genomic_DNA"/>
</dbReference>
<dbReference type="InterPro" id="IPR039442">
    <property type="entry name" value="Mrr-like_dom"/>
</dbReference>
<dbReference type="GO" id="GO:0003676">
    <property type="term" value="F:nucleic acid binding"/>
    <property type="evidence" value="ECO:0007669"/>
    <property type="project" value="InterPro"/>
</dbReference>
<dbReference type="OrthoDB" id="9804086at2"/>
<dbReference type="Gene3D" id="3.40.1350.10">
    <property type="match status" value="1"/>
</dbReference>
<protein>
    <submittedName>
        <fullName evidence="2">Mrr restriction endonuclease-like protein</fullName>
    </submittedName>
</protein>
<dbReference type="SUPFAM" id="SSF52980">
    <property type="entry name" value="Restriction endonuclease-like"/>
    <property type="match status" value="1"/>
</dbReference>
<dbReference type="InterPro" id="IPR011856">
    <property type="entry name" value="tRNA_endonuc-like_dom_sf"/>
</dbReference>
<evidence type="ECO:0000259" key="1">
    <source>
        <dbReference type="Pfam" id="PF13156"/>
    </source>
</evidence>
<organism evidence="2 3">
    <name type="scientific">Thiopseudomonas denitrificans</name>
    <dbReference type="NCBI Taxonomy" id="1501432"/>
    <lineage>
        <taxon>Bacteria</taxon>
        <taxon>Pseudomonadati</taxon>
        <taxon>Pseudomonadota</taxon>
        <taxon>Gammaproteobacteria</taxon>
        <taxon>Pseudomonadales</taxon>
        <taxon>Pseudomonadaceae</taxon>
        <taxon>Thiopseudomonas</taxon>
    </lineage>
</organism>
<name>A0A4R6TX55_9GAMM</name>
<keyword evidence="3" id="KW-1185">Reference proteome</keyword>
<reference evidence="2 3" key="1">
    <citation type="submission" date="2019-03" db="EMBL/GenBank/DDBJ databases">
        <title>Genomic Encyclopedia of Type Strains, Phase IV (KMG-IV): sequencing the most valuable type-strain genomes for metagenomic binning, comparative biology and taxonomic classification.</title>
        <authorList>
            <person name="Goeker M."/>
        </authorList>
    </citation>
    <scope>NUCLEOTIDE SEQUENCE [LARGE SCALE GENOMIC DNA]</scope>
    <source>
        <strain evidence="2 3">DSM 28679</strain>
    </source>
</reference>
<dbReference type="RefSeq" id="WP_101497112.1">
    <property type="nucleotide sequence ID" value="NZ_LNJZ01000008.1"/>
</dbReference>
<keyword evidence="2" id="KW-0255">Endonuclease</keyword>
<feature type="domain" description="Mrr-like" evidence="1">
    <location>
        <begin position="34"/>
        <end position="155"/>
    </location>
</feature>
<keyword evidence="2" id="KW-0540">Nuclease</keyword>
<evidence type="ECO:0000313" key="3">
    <source>
        <dbReference type="Proteomes" id="UP000294575"/>
    </source>
</evidence>
<dbReference type="InterPro" id="IPR011335">
    <property type="entry name" value="Restrct_endonuc-II-like"/>
</dbReference>
<keyword evidence="2" id="KW-0378">Hydrolase</keyword>
<dbReference type="Proteomes" id="UP000294575">
    <property type="component" value="Unassembled WGS sequence"/>
</dbReference>
<accession>A0A4R6TX55</accession>
<comment type="caution">
    <text evidence="2">The sequence shown here is derived from an EMBL/GenBank/DDBJ whole genome shotgun (WGS) entry which is preliminary data.</text>
</comment>
<dbReference type="Pfam" id="PF13156">
    <property type="entry name" value="Mrr_cat_2"/>
    <property type="match status" value="1"/>
</dbReference>
<proteinExistence type="predicted"/>
<dbReference type="GO" id="GO:0004519">
    <property type="term" value="F:endonuclease activity"/>
    <property type="evidence" value="ECO:0007669"/>
    <property type="project" value="UniProtKB-KW"/>
</dbReference>
<sequence>MSSLSQILQSFRDQAVSERDKGTDFEHLCMVYLRNEPMYKDLYREVMTYGQWAESEGLSQKDTGIDLVAITFLDEVHAIQCKNYAPEYKIAKSDIDSFFTASGKATFSHRVIITTTNNWTQNASDALENQNPPVSTIKLSDLEQSLIDWDQFKVDAAPVFKAQKTQREHQVTAKSATITVVAE</sequence>